<dbReference type="InterPro" id="IPR036380">
    <property type="entry name" value="Isochorismatase-like_sf"/>
</dbReference>
<keyword evidence="1" id="KW-0378">Hydrolase</keyword>
<evidence type="ECO:0000256" key="1">
    <source>
        <dbReference type="ARBA" id="ARBA00022801"/>
    </source>
</evidence>
<dbReference type="Gene3D" id="3.40.50.850">
    <property type="entry name" value="Isochorismatase-like"/>
    <property type="match status" value="1"/>
</dbReference>
<evidence type="ECO:0000313" key="3">
    <source>
        <dbReference type="EMBL" id="PNU21234.1"/>
    </source>
</evidence>
<feature type="domain" description="Isochorismatase-like" evidence="2">
    <location>
        <begin position="4"/>
        <end position="169"/>
    </location>
</feature>
<dbReference type="InterPro" id="IPR050272">
    <property type="entry name" value="Isochorismatase-like_hydrls"/>
</dbReference>
<gene>
    <name evidence="3" type="ORF">C2E25_02740</name>
</gene>
<sequence length="178" mass="19364">MRQALLVVDMLNDFVLAGAPLEVPRVREILPALRQRVATARRDGIPVIYICDAHAADDREFSRMGWPVHAVRGTPGAEVVVDLAPQTGEAVVAKTSYSGFHATDLESLLRKLDVEELILTGCVTNICILYTAADAVMRGFHVRVPADCVAPLDPADGDFALRQMKNVLGVNVEMNSKD</sequence>
<accession>A0A2K2HD77</accession>
<dbReference type="CDD" id="cd00431">
    <property type="entry name" value="cysteine_hydrolases"/>
    <property type="match status" value="1"/>
</dbReference>
<dbReference type="GO" id="GO:0016787">
    <property type="term" value="F:hydrolase activity"/>
    <property type="evidence" value="ECO:0007669"/>
    <property type="project" value="UniProtKB-KW"/>
</dbReference>
<dbReference type="PANTHER" id="PTHR43540">
    <property type="entry name" value="PEROXYUREIDOACRYLATE/UREIDOACRYLATE AMIDOHYDROLASE-RELATED"/>
    <property type="match status" value="1"/>
</dbReference>
<organism evidence="3 4">
    <name type="scientific">Geothermobacter hydrogeniphilus</name>
    <dbReference type="NCBI Taxonomy" id="1969733"/>
    <lineage>
        <taxon>Bacteria</taxon>
        <taxon>Pseudomonadati</taxon>
        <taxon>Thermodesulfobacteriota</taxon>
        <taxon>Desulfuromonadia</taxon>
        <taxon>Desulfuromonadales</taxon>
        <taxon>Geothermobacteraceae</taxon>
        <taxon>Geothermobacter</taxon>
    </lineage>
</organism>
<dbReference type="PANTHER" id="PTHR43540:SF6">
    <property type="entry name" value="ISOCHORISMATASE-LIKE DOMAIN-CONTAINING PROTEIN"/>
    <property type="match status" value="1"/>
</dbReference>
<name>A0A2K2HD77_9BACT</name>
<protein>
    <submittedName>
        <fullName evidence="3">Nicotinamidase</fullName>
    </submittedName>
</protein>
<dbReference type="InterPro" id="IPR000868">
    <property type="entry name" value="Isochorismatase-like_dom"/>
</dbReference>
<dbReference type="AlphaFoldDB" id="A0A2K2HD77"/>
<dbReference type="RefSeq" id="WP_103114267.1">
    <property type="nucleotide sequence ID" value="NZ_PPFX01000004.1"/>
</dbReference>
<dbReference type="Proteomes" id="UP000236340">
    <property type="component" value="Unassembled WGS sequence"/>
</dbReference>
<evidence type="ECO:0000259" key="2">
    <source>
        <dbReference type="Pfam" id="PF00857"/>
    </source>
</evidence>
<dbReference type="EMBL" id="PPFX01000004">
    <property type="protein sequence ID" value="PNU21234.1"/>
    <property type="molecule type" value="Genomic_DNA"/>
</dbReference>
<proteinExistence type="predicted"/>
<reference evidence="3 4" key="1">
    <citation type="journal article" date="2018" name="Genome Announc.">
        <title>Genome Sequence of Geothermobacter sp. HR-1 Iron Reducer from the Loihi Seamount.</title>
        <authorList>
            <person name="Smith H."/>
            <person name="Abuyen K."/>
            <person name="Tremblay J."/>
            <person name="Savalia P."/>
            <person name="Perez-Rodriguez I."/>
            <person name="Emerson D."/>
            <person name="Tully B."/>
            <person name="Amend J."/>
        </authorList>
    </citation>
    <scope>NUCLEOTIDE SEQUENCE [LARGE SCALE GENOMIC DNA]</scope>
    <source>
        <strain evidence="3 4">HR-1</strain>
    </source>
</reference>
<dbReference type="SUPFAM" id="SSF52499">
    <property type="entry name" value="Isochorismatase-like hydrolases"/>
    <property type="match status" value="1"/>
</dbReference>
<dbReference type="Pfam" id="PF00857">
    <property type="entry name" value="Isochorismatase"/>
    <property type="match status" value="1"/>
</dbReference>
<dbReference type="OrthoDB" id="9791276at2"/>
<evidence type="ECO:0000313" key="4">
    <source>
        <dbReference type="Proteomes" id="UP000236340"/>
    </source>
</evidence>
<comment type="caution">
    <text evidence="3">The sequence shown here is derived from an EMBL/GenBank/DDBJ whole genome shotgun (WGS) entry which is preliminary data.</text>
</comment>